<evidence type="ECO:0000313" key="1">
    <source>
        <dbReference type="EMBL" id="RIB24372.1"/>
    </source>
</evidence>
<dbReference type="STRING" id="44941.A0A397VRB8"/>
<organism evidence="1 2">
    <name type="scientific">Gigaspora rosea</name>
    <dbReference type="NCBI Taxonomy" id="44941"/>
    <lineage>
        <taxon>Eukaryota</taxon>
        <taxon>Fungi</taxon>
        <taxon>Fungi incertae sedis</taxon>
        <taxon>Mucoromycota</taxon>
        <taxon>Glomeromycotina</taxon>
        <taxon>Glomeromycetes</taxon>
        <taxon>Diversisporales</taxon>
        <taxon>Gigasporaceae</taxon>
        <taxon>Gigaspora</taxon>
    </lineage>
</organism>
<keyword evidence="2" id="KW-1185">Reference proteome</keyword>
<proteinExistence type="predicted"/>
<name>A0A397VRB8_9GLOM</name>
<dbReference type="OrthoDB" id="2317930at2759"/>
<reference evidence="1 2" key="1">
    <citation type="submission" date="2018-06" db="EMBL/GenBank/DDBJ databases">
        <title>Comparative genomics reveals the genomic features of Rhizophagus irregularis, R. cerebriforme, R. diaphanum and Gigaspora rosea, and their symbiotic lifestyle signature.</title>
        <authorList>
            <person name="Morin E."/>
            <person name="San Clemente H."/>
            <person name="Chen E.C.H."/>
            <person name="De La Providencia I."/>
            <person name="Hainaut M."/>
            <person name="Kuo A."/>
            <person name="Kohler A."/>
            <person name="Murat C."/>
            <person name="Tang N."/>
            <person name="Roy S."/>
            <person name="Loubradou J."/>
            <person name="Henrissat B."/>
            <person name="Grigoriev I.V."/>
            <person name="Corradi N."/>
            <person name="Roux C."/>
            <person name="Martin F.M."/>
        </authorList>
    </citation>
    <scope>NUCLEOTIDE SEQUENCE [LARGE SCALE GENOMIC DNA]</scope>
    <source>
        <strain evidence="1 2">DAOM 194757</strain>
    </source>
</reference>
<sequence length="216" mass="25190">MSFRPILNETKEAFFKLFHVEHGPASAYYTYMEDIQLKYENDEEVLSDKAICPHRHDLYYLYKNQLTKEVEEFNTNKKRYAWMQPYIAPTSVDPGQPFILVIITNLMKHCHFLQQASDLPLVIILTSNEIASTFTKALNILKRIIPIGAFNGRGPIIRPEIVITDDCKAEEYHCIMFEIKQPYYYAFSTFYKPCGDSYGTESMKLVWTITLFLLGI</sequence>
<dbReference type="AlphaFoldDB" id="A0A397VRB8"/>
<gene>
    <name evidence="1" type="ORF">C2G38_2168721</name>
</gene>
<protein>
    <submittedName>
        <fullName evidence="1">Uncharacterized protein</fullName>
    </submittedName>
</protein>
<dbReference type="EMBL" id="QKWP01000219">
    <property type="protein sequence ID" value="RIB24372.1"/>
    <property type="molecule type" value="Genomic_DNA"/>
</dbReference>
<accession>A0A397VRB8</accession>
<dbReference type="Proteomes" id="UP000266673">
    <property type="component" value="Unassembled WGS sequence"/>
</dbReference>
<evidence type="ECO:0000313" key="2">
    <source>
        <dbReference type="Proteomes" id="UP000266673"/>
    </source>
</evidence>
<dbReference type="PANTHER" id="PTHR35385:SF2">
    <property type="entry name" value="PROTEIN B, PUTATIVE-RELATED"/>
    <property type="match status" value="1"/>
</dbReference>
<dbReference type="PANTHER" id="PTHR35385">
    <property type="entry name" value="PROTEIN B, PUTATIVE-RELATED-RELATED"/>
    <property type="match status" value="1"/>
</dbReference>
<comment type="caution">
    <text evidence="1">The sequence shown here is derived from an EMBL/GenBank/DDBJ whole genome shotgun (WGS) entry which is preliminary data.</text>
</comment>